<dbReference type="Pfam" id="PF17874">
    <property type="entry name" value="TPR_MalT"/>
    <property type="match status" value="1"/>
</dbReference>
<evidence type="ECO:0000256" key="1">
    <source>
        <dbReference type="ARBA" id="ARBA00023015"/>
    </source>
</evidence>
<evidence type="ECO:0000256" key="2">
    <source>
        <dbReference type="ARBA" id="ARBA00023125"/>
    </source>
</evidence>
<dbReference type="Gene3D" id="1.10.10.10">
    <property type="entry name" value="Winged helix-like DNA-binding domain superfamily/Winged helix DNA-binding domain"/>
    <property type="match status" value="1"/>
</dbReference>
<organism evidence="5 6">
    <name type="scientific">Raoultibacter timonensis</name>
    <dbReference type="NCBI Taxonomy" id="1907662"/>
    <lineage>
        <taxon>Bacteria</taxon>
        <taxon>Bacillati</taxon>
        <taxon>Actinomycetota</taxon>
        <taxon>Coriobacteriia</taxon>
        <taxon>Eggerthellales</taxon>
        <taxon>Eggerthellaceae</taxon>
        <taxon>Raoultibacter</taxon>
    </lineage>
</organism>
<proteinExistence type="predicted"/>
<dbReference type="Gene3D" id="3.40.50.300">
    <property type="entry name" value="P-loop containing nucleotide triphosphate hydrolases"/>
    <property type="match status" value="1"/>
</dbReference>
<dbReference type="RefSeq" id="WP_244387027.1">
    <property type="nucleotide sequence ID" value="NZ_AP025564.1"/>
</dbReference>
<evidence type="ECO:0000313" key="6">
    <source>
        <dbReference type="Proteomes" id="UP001320544"/>
    </source>
</evidence>
<dbReference type="Pfam" id="PF25873">
    <property type="entry name" value="WHD_MalT"/>
    <property type="match status" value="1"/>
</dbReference>
<reference evidence="5 6" key="1">
    <citation type="submission" date="2022-01" db="EMBL/GenBank/DDBJ databases">
        <title>Novel bile acid biosynthetic pathways are enriched in the microbiome of centenarians.</title>
        <authorList>
            <person name="Sato Y."/>
            <person name="Atarashi K."/>
            <person name="Plichta R.D."/>
            <person name="Arai Y."/>
            <person name="Sasajima S."/>
            <person name="Kearney M.S."/>
            <person name="Suda W."/>
            <person name="Takeshita K."/>
            <person name="Sasaki T."/>
            <person name="Okamoto S."/>
            <person name="Skelly N.A."/>
            <person name="Okamura Y."/>
            <person name="Vlamakis H."/>
            <person name="Li Y."/>
            <person name="Tanoue T."/>
            <person name="Takei H."/>
            <person name="Nittono H."/>
            <person name="Narushima S."/>
            <person name="Irie J."/>
            <person name="Itoh H."/>
            <person name="Moriya K."/>
            <person name="Sugiura Y."/>
            <person name="Suematsu M."/>
            <person name="Moritoki N."/>
            <person name="Shibata S."/>
            <person name="Littman R.D."/>
            <person name="Fischbach A.M."/>
            <person name="Uwamino Y."/>
            <person name="Inoue T."/>
            <person name="Honda A."/>
            <person name="Hattori M."/>
            <person name="Murai T."/>
            <person name="Xavier J.R."/>
            <person name="Hirose N."/>
            <person name="Honda K."/>
        </authorList>
    </citation>
    <scope>NUCLEOTIDE SEQUENCE [LARGE SCALE GENOMIC DNA]</scope>
    <source>
        <strain evidence="5 6">CE91-St30</strain>
    </source>
</reference>
<evidence type="ECO:0000259" key="4">
    <source>
        <dbReference type="PROSITE" id="PS50043"/>
    </source>
</evidence>
<dbReference type="EMBL" id="AP025564">
    <property type="protein sequence ID" value="BDE97647.1"/>
    <property type="molecule type" value="Genomic_DNA"/>
</dbReference>
<dbReference type="InterPro" id="IPR059106">
    <property type="entry name" value="WHD_MalT"/>
</dbReference>
<dbReference type="InterPro" id="IPR027417">
    <property type="entry name" value="P-loop_NTPase"/>
</dbReference>
<dbReference type="InterPro" id="IPR041617">
    <property type="entry name" value="TPR_MalT"/>
</dbReference>
<dbReference type="PANTHER" id="PTHR44688">
    <property type="entry name" value="DNA-BINDING TRANSCRIPTIONAL ACTIVATOR DEVR_DOSR"/>
    <property type="match status" value="1"/>
</dbReference>
<keyword evidence="1" id="KW-0805">Transcription regulation</keyword>
<keyword evidence="2" id="KW-0238">DNA-binding</keyword>
<dbReference type="SUPFAM" id="SSF46894">
    <property type="entry name" value="C-terminal effector domain of the bipartite response regulators"/>
    <property type="match status" value="1"/>
</dbReference>
<dbReference type="CDD" id="cd06170">
    <property type="entry name" value="LuxR_C_like"/>
    <property type="match status" value="1"/>
</dbReference>
<accession>A0ABN6MLU0</accession>
<dbReference type="PRINTS" id="PR00038">
    <property type="entry name" value="HTHLUXR"/>
</dbReference>
<dbReference type="InterPro" id="IPR016032">
    <property type="entry name" value="Sig_transdc_resp-reg_C-effctor"/>
</dbReference>
<dbReference type="PANTHER" id="PTHR44688:SF16">
    <property type="entry name" value="DNA-BINDING TRANSCRIPTIONAL ACTIVATOR DEVR_DOSR"/>
    <property type="match status" value="1"/>
</dbReference>
<name>A0ABN6MLU0_9ACTN</name>
<sequence length="864" mass="96351">MADDSCDAEAESTAGGGHRADLILSEKFSPAVLPDVCAPRLRVVDAMNRALRTQRFLYIGAPAGSGKTVSALLWLQSAKRETVWIGLDRYDDVPSIFYKQLATGLYSIQADNAAMRAVLESPSFSASPVEHVIALIAEMAPPERRYVLVLDDLHLIANQEIVKSLPSVLNRLPGACSVVMLSRADLPDEWAELGGGPAVFCADDVRFTADEVRAYFDSVGLFLTPDETRLVYAATEGWAIGVAALAKSGPSPRASSHYLFASYFEEQVWSTWDENLRAFCLATSVADSFDPDLAALLSGRDDAREVMDSLARSNTFLSRLYGDTYRYHHLFQDFLRDKALADGIDRAALCKRAAEHFRTHGDYTRALRFWLESGEFHGMDTYLLLFLFENNRGSVADYADFLRTLEIESLADDAYRACPPLRVLAAWYTYLTSQREAYEHHMDELYRTLPLIAVSDSRFVEFVILAYSVDHRTTIVEKAKKFSMFSRFVKRFTPEGLATAIASFTHNLPYPHRSNLDYSAIALEEGGMDLLGRTFAQLLGAEWSYIYPLMPACFAYERNRLDEALDGFDEAWRALVPENKEDGRICILLMRHAALWQMADDGAQAALEELSSFVEQKAPYFLPNLKAYRTKLRLSDADKRAAGTWMDEYFVTDAERIELVRVFQHFITARSLIVLGRTGEAECLLGRLLAFGREFRRPLDVGEAGTLLAALLWARGKKKEAVDALEEALEALAPYGYVRVVADEGAAIEPVLKSLASRVARSDYAGPLARAFVQEAFLAAHDRSRRFRGVCANLARSDKPVKLSKQQKRILELLAHGYRNAEIAEQAGLSVPTVKSHIQAAYRKLDAHSAPDAVLKARELGLIG</sequence>
<dbReference type="Gene3D" id="1.25.40.10">
    <property type="entry name" value="Tetratricopeptide repeat domain"/>
    <property type="match status" value="1"/>
</dbReference>
<dbReference type="Pfam" id="PF00196">
    <property type="entry name" value="GerE"/>
    <property type="match status" value="1"/>
</dbReference>
<dbReference type="SUPFAM" id="SSF52540">
    <property type="entry name" value="P-loop containing nucleoside triphosphate hydrolases"/>
    <property type="match status" value="1"/>
</dbReference>
<dbReference type="SMART" id="SM00421">
    <property type="entry name" value="HTH_LUXR"/>
    <property type="match status" value="1"/>
</dbReference>
<evidence type="ECO:0000256" key="3">
    <source>
        <dbReference type="ARBA" id="ARBA00023163"/>
    </source>
</evidence>
<keyword evidence="3" id="KW-0804">Transcription</keyword>
<evidence type="ECO:0000313" key="5">
    <source>
        <dbReference type="EMBL" id="BDE97647.1"/>
    </source>
</evidence>
<protein>
    <recommendedName>
        <fullName evidence="4">HTH luxR-type domain-containing protein</fullName>
    </recommendedName>
</protein>
<dbReference type="PROSITE" id="PS50043">
    <property type="entry name" value="HTH_LUXR_2"/>
    <property type="match status" value="1"/>
</dbReference>
<dbReference type="InterPro" id="IPR000792">
    <property type="entry name" value="Tscrpt_reg_LuxR_C"/>
</dbReference>
<gene>
    <name evidence="5" type="ORF">CE91St30_29800</name>
</gene>
<feature type="domain" description="HTH luxR-type" evidence="4">
    <location>
        <begin position="796"/>
        <end position="861"/>
    </location>
</feature>
<dbReference type="SUPFAM" id="SSF48452">
    <property type="entry name" value="TPR-like"/>
    <property type="match status" value="1"/>
</dbReference>
<keyword evidence="6" id="KW-1185">Reference proteome</keyword>
<dbReference type="Proteomes" id="UP001320544">
    <property type="component" value="Chromosome"/>
</dbReference>
<dbReference type="InterPro" id="IPR011990">
    <property type="entry name" value="TPR-like_helical_dom_sf"/>
</dbReference>
<dbReference type="InterPro" id="IPR036388">
    <property type="entry name" value="WH-like_DNA-bd_sf"/>
</dbReference>